<dbReference type="OrthoDB" id="9809781at2"/>
<evidence type="ECO:0000256" key="1">
    <source>
        <dbReference type="SAM" id="Phobius"/>
    </source>
</evidence>
<proteinExistence type="predicted"/>
<feature type="transmembrane region" description="Helical" evidence="1">
    <location>
        <begin position="15"/>
        <end position="34"/>
    </location>
</feature>
<dbReference type="AlphaFoldDB" id="A0A0A0IFW2"/>
<dbReference type="PANTHER" id="PTHR40446:SF2">
    <property type="entry name" value="N-ACETYLGLUCOSAMINE-1-PHOSPHODIESTER ALPHA-N-ACETYLGLUCOSAMINIDASE"/>
    <property type="match status" value="1"/>
</dbReference>
<feature type="domain" description="Phosphodiester glycosidase" evidence="2">
    <location>
        <begin position="148"/>
        <end position="333"/>
    </location>
</feature>
<keyword evidence="1" id="KW-0812">Transmembrane</keyword>
<dbReference type="Proteomes" id="UP000030012">
    <property type="component" value="Unassembled WGS sequence"/>
</dbReference>
<evidence type="ECO:0000313" key="4">
    <source>
        <dbReference type="Proteomes" id="UP000030012"/>
    </source>
</evidence>
<dbReference type="PANTHER" id="PTHR40446">
    <property type="entry name" value="N-ACETYLGLUCOSAMINE-1-PHOSPHODIESTER ALPHA-N-ACETYLGLUCOSAMINIDASE"/>
    <property type="match status" value="1"/>
</dbReference>
<reference evidence="3 4" key="1">
    <citation type="submission" date="2014-01" db="EMBL/GenBank/DDBJ databases">
        <title>Plasmidome dynamics in the species complex Clostridium novyi sensu lato converts strains of independent lineages into distinctly different pathogens.</title>
        <authorList>
            <person name="Skarin H."/>
            <person name="Segerman B."/>
        </authorList>
    </citation>
    <scope>NUCLEOTIDE SEQUENCE [LARGE SCALE GENOMIC DNA]</scope>
    <source>
        <strain evidence="3 4">4552</strain>
    </source>
</reference>
<accession>A0A0A0IFW2</accession>
<sequence length="335" mass="36844">MFNKESIREKLPKRLFLLFEIVFTLISAPFLLYYGPFENVKATVVGSAMTTSTHQWIATTFLSRKHIDEILSKNKINTLVQSDIDELRKKINSGEISDTNEIEKREIHGDKFTGHLLVIKNPKKIRVGHNEHLGSKGETTSAMAKRYNSIAAINAGGFVANHDSKEETNPSESNGNPGGILISNGEIVYNNLRNGEKICIAGITADGILLVGNYNLDEMMKLNVKDAVSFGPALIVNGQKTITSGDGGWGTAPRTAIGQRKDGSILFLVIDGKYIGRLAVTLRELQDILYEYGAYNAVNLDGGSSSTMYYNGKVISEPYKSTGEREIQSIFYVSP</sequence>
<evidence type="ECO:0000313" key="3">
    <source>
        <dbReference type="EMBL" id="KGM98470.1"/>
    </source>
</evidence>
<evidence type="ECO:0000259" key="2">
    <source>
        <dbReference type="Pfam" id="PF09992"/>
    </source>
</evidence>
<dbReference type="RefSeq" id="WP_039251898.1">
    <property type="nucleotide sequence ID" value="NZ_JENJ01000001.1"/>
</dbReference>
<organism evidence="3 4">
    <name type="scientific">Clostridium novyi A str. 4552</name>
    <dbReference type="NCBI Taxonomy" id="1444289"/>
    <lineage>
        <taxon>Bacteria</taxon>
        <taxon>Bacillati</taxon>
        <taxon>Bacillota</taxon>
        <taxon>Clostridia</taxon>
        <taxon>Eubacteriales</taxon>
        <taxon>Clostridiaceae</taxon>
        <taxon>Clostridium</taxon>
    </lineage>
</organism>
<comment type="caution">
    <text evidence="3">The sequence shown here is derived from an EMBL/GenBank/DDBJ whole genome shotgun (WGS) entry which is preliminary data.</text>
</comment>
<gene>
    <name evidence="3" type="ORF">Z968_00530</name>
</gene>
<dbReference type="Pfam" id="PF09992">
    <property type="entry name" value="NAGPA"/>
    <property type="match status" value="1"/>
</dbReference>
<dbReference type="EMBL" id="JENJ01000001">
    <property type="protein sequence ID" value="KGM98470.1"/>
    <property type="molecule type" value="Genomic_DNA"/>
</dbReference>
<keyword evidence="1" id="KW-0472">Membrane</keyword>
<protein>
    <submittedName>
        <fullName evidence="3">Exopolysaccharide biosynthesis protein</fullName>
    </submittedName>
</protein>
<keyword evidence="1" id="KW-1133">Transmembrane helix</keyword>
<name>A0A0A0IFW2_CLONO</name>
<dbReference type="InterPro" id="IPR018711">
    <property type="entry name" value="NAGPA"/>
</dbReference>